<dbReference type="Pfam" id="PF00560">
    <property type="entry name" value="LRR_1"/>
    <property type="match status" value="6"/>
</dbReference>
<evidence type="ECO:0000256" key="1">
    <source>
        <dbReference type="ARBA" id="ARBA00004251"/>
    </source>
</evidence>
<keyword evidence="10 16" id="KW-0675">Receptor</keyword>
<dbReference type="AlphaFoldDB" id="A0AAD6QLE9"/>
<evidence type="ECO:0000259" key="14">
    <source>
        <dbReference type="Pfam" id="PF08263"/>
    </source>
</evidence>
<dbReference type="InterPro" id="IPR003591">
    <property type="entry name" value="Leu-rich_rpt_typical-subtyp"/>
</dbReference>
<dbReference type="PROSITE" id="PS51450">
    <property type="entry name" value="LRR"/>
    <property type="match status" value="1"/>
</dbReference>
<keyword evidence="3" id="KW-1003">Cell membrane</keyword>
<evidence type="ECO:0000256" key="2">
    <source>
        <dbReference type="ARBA" id="ARBA00009592"/>
    </source>
</evidence>
<keyword evidence="4" id="KW-0433">Leucine-rich repeat</keyword>
<protein>
    <submittedName>
        <fullName evidence="16">Receptor like protein 21-like isoform X1</fullName>
    </submittedName>
</protein>
<dbReference type="Pfam" id="PF08263">
    <property type="entry name" value="LRRNT_2"/>
    <property type="match status" value="1"/>
</dbReference>
<evidence type="ECO:0000256" key="4">
    <source>
        <dbReference type="ARBA" id="ARBA00022614"/>
    </source>
</evidence>
<dbReference type="PANTHER" id="PTHR48062">
    <property type="entry name" value="RECEPTOR-LIKE PROTEIN 14"/>
    <property type="match status" value="1"/>
</dbReference>
<dbReference type="InterPro" id="IPR013210">
    <property type="entry name" value="LRR_N_plant-typ"/>
</dbReference>
<feature type="transmembrane region" description="Helical" evidence="12">
    <location>
        <begin position="915"/>
        <end position="938"/>
    </location>
</feature>
<name>A0AAD6QLE9_9ROSI</name>
<dbReference type="Pfam" id="PF23598">
    <property type="entry name" value="LRR_14"/>
    <property type="match status" value="1"/>
</dbReference>
<dbReference type="SMART" id="SM00365">
    <property type="entry name" value="LRR_SD22"/>
    <property type="match status" value="6"/>
</dbReference>
<keyword evidence="9 12" id="KW-0472">Membrane</keyword>
<dbReference type="FunFam" id="3.80.10.10:FF:000095">
    <property type="entry name" value="LRR receptor-like serine/threonine-protein kinase GSO1"/>
    <property type="match status" value="1"/>
</dbReference>
<dbReference type="Gene3D" id="3.80.10.10">
    <property type="entry name" value="Ribonuclease Inhibitor"/>
    <property type="match status" value="5"/>
</dbReference>
<evidence type="ECO:0000256" key="9">
    <source>
        <dbReference type="ARBA" id="ARBA00023136"/>
    </source>
</evidence>
<dbReference type="PANTHER" id="PTHR48062:SF21">
    <property type="entry name" value="RECEPTOR-LIKE PROTEIN 12"/>
    <property type="match status" value="1"/>
</dbReference>
<comment type="caution">
    <text evidence="16">The sequence shown here is derived from an EMBL/GenBank/DDBJ whole genome shotgun (WGS) entry which is preliminary data.</text>
</comment>
<keyword evidence="6 13" id="KW-0732">Signal</keyword>
<dbReference type="InterPro" id="IPR051502">
    <property type="entry name" value="RLP_Defense_Trigger"/>
</dbReference>
<evidence type="ECO:0000256" key="13">
    <source>
        <dbReference type="SAM" id="SignalP"/>
    </source>
</evidence>
<evidence type="ECO:0000256" key="7">
    <source>
        <dbReference type="ARBA" id="ARBA00022737"/>
    </source>
</evidence>
<evidence type="ECO:0000256" key="12">
    <source>
        <dbReference type="SAM" id="Phobius"/>
    </source>
</evidence>
<comment type="similarity">
    <text evidence="2">Belongs to the RLP family.</text>
</comment>
<sequence length="1030" mass="115201">MGLNRFSSLAGTVMIYAMVLSESWWSCHGCLDEERSALLRIKSSFNYPSGTFLQSWGKVADCCSWKGVDCNFTTGRVVELDLSSIREEGLGDLYLNVSLFRPFQELQSLDLSGNFIVGCVENEGFERLSGLDSLVVLDLGFNKFDNSILSSLGGLSSLRNLYLDGNQLKGAISVDELNNLTSLRSLDFGGNEIESFKSIHGTGDELLRLRNLEYLVLDGNRFNDSTLSSLKGLSSLKSLDIACNQLKGSFNVTELDALINLERVDLAGNEIDKFVLSKDTRGFGNVSFISLSNSTSNGRALPFTLLQSLTKFPNLRTLYLDENNLEGSFGTTLDKDLASLKNLEKLDLSSSTVDNSFLQTIGKITTLKSLSLNGCRLNGSIPKAQGPCQLKHLQNLDISRNDLSGALPWCLANLTSLQQLDLSYNNFIGDISFSPLTILTSIQGLSLSDNHFQIPVSLSSFLNHSQLKYFNGRNNEIYVEELEEHNLAPKFQLEHLDLSGNGYGGAFSFPKFLLHQYSLQVIDFSNLKLRGGFPIWLLENNTNLNYLHLVNNSLSGTFQLPIHPHQNLFELDISNNNFESHIPREIGSYFPSLTFLSMSDNHFSGRVPFSFDFLLYLQVLDLSNNNISGTLPSFFNSSNLLHVYLSRNMLQGSLEHAFQKSFELITLDLSHNHLTGSIPKWIGEFSQLSFLLLGYNNLDGSIPTQLCKLNELSFIDLSHNNFSGHILPCLRFKSSIWFILLEEYPSVYSLREPLVIASKSLSYSYSPSILNYMTGLDLSCNSLSGAIPPEIGNLNHIRVLNLSNNHLIGPIPQTLSNLSEVESLDLSNNSLNGEIPPQVVQLHFLAYFSVAYNNLSGKTPKMVAQFSTFNKSSYEGNPLLCGPPLLNNCTEEVSPPPGPSTDEKKESSVIIDAQVFYVSFVVTYIMVLLGITAVLYIYPDWRRAWFYFIEKSINTCYYFVAYNRLKPFRIRVWKPLEYLLNKAENGKVFIYPVLIGNVNWNRVALEFILCESSGIVSWTEALKRFICTSN</sequence>
<dbReference type="PRINTS" id="PR00019">
    <property type="entry name" value="LEURICHRPT"/>
</dbReference>
<dbReference type="InterPro" id="IPR025875">
    <property type="entry name" value="Leu-rich_rpt_4"/>
</dbReference>
<keyword evidence="8 12" id="KW-1133">Transmembrane helix</keyword>
<evidence type="ECO:0000256" key="5">
    <source>
        <dbReference type="ARBA" id="ARBA00022692"/>
    </source>
</evidence>
<evidence type="ECO:0000256" key="11">
    <source>
        <dbReference type="ARBA" id="ARBA00023180"/>
    </source>
</evidence>
<dbReference type="Proteomes" id="UP001164929">
    <property type="component" value="Chromosome 6"/>
</dbReference>
<dbReference type="GO" id="GO:0005886">
    <property type="term" value="C:plasma membrane"/>
    <property type="evidence" value="ECO:0007669"/>
    <property type="project" value="UniProtKB-SubCell"/>
</dbReference>
<dbReference type="SMART" id="SM00369">
    <property type="entry name" value="LRR_TYP"/>
    <property type="match status" value="11"/>
</dbReference>
<evidence type="ECO:0000256" key="3">
    <source>
        <dbReference type="ARBA" id="ARBA00022475"/>
    </source>
</evidence>
<keyword evidence="7" id="KW-0677">Repeat</keyword>
<reference evidence="16" key="1">
    <citation type="journal article" date="2023" name="Mol. Ecol. Resour.">
        <title>Chromosome-level genome assembly of a triploid poplar Populus alba 'Berolinensis'.</title>
        <authorList>
            <person name="Chen S."/>
            <person name="Yu Y."/>
            <person name="Wang X."/>
            <person name="Wang S."/>
            <person name="Zhang T."/>
            <person name="Zhou Y."/>
            <person name="He R."/>
            <person name="Meng N."/>
            <person name="Wang Y."/>
            <person name="Liu W."/>
            <person name="Liu Z."/>
            <person name="Liu J."/>
            <person name="Guo Q."/>
            <person name="Huang H."/>
            <person name="Sederoff R.R."/>
            <person name="Wang G."/>
            <person name="Qu G."/>
            <person name="Chen S."/>
        </authorList>
    </citation>
    <scope>NUCLEOTIDE SEQUENCE</scope>
    <source>
        <strain evidence="16">SC-2020</strain>
    </source>
</reference>
<evidence type="ECO:0000256" key="6">
    <source>
        <dbReference type="ARBA" id="ARBA00022729"/>
    </source>
</evidence>
<dbReference type="InterPro" id="IPR001611">
    <property type="entry name" value="Leu-rich_rpt"/>
</dbReference>
<gene>
    <name evidence="16" type="ORF">NC653_015649</name>
</gene>
<organism evidence="16 17">
    <name type="scientific">Populus alba x Populus x berolinensis</name>
    <dbReference type="NCBI Taxonomy" id="444605"/>
    <lineage>
        <taxon>Eukaryota</taxon>
        <taxon>Viridiplantae</taxon>
        <taxon>Streptophyta</taxon>
        <taxon>Embryophyta</taxon>
        <taxon>Tracheophyta</taxon>
        <taxon>Spermatophyta</taxon>
        <taxon>Magnoliopsida</taxon>
        <taxon>eudicotyledons</taxon>
        <taxon>Gunneridae</taxon>
        <taxon>Pentapetalae</taxon>
        <taxon>rosids</taxon>
        <taxon>fabids</taxon>
        <taxon>Malpighiales</taxon>
        <taxon>Salicaceae</taxon>
        <taxon>Saliceae</taxon>
        <taxon>Populus</taxon>
    </lineage>
</organism>
<dbReference type="FunFam" id="3.80.10.10:FF:000111">
    <property type="entry name" value="LRR receptor-like serine/threonine-protein kinase ERECTA"/>
    <property type="match status" value="1"/>
</dbReference>
<evidence type="ECO:0000313" key="17">
    <source>
        <dbReference type="Proteomes" id="UP001164929"/>
    </source>
</evidence>
<keyword evidence="5 12" id="KW-0812">Transmembrane</keyword>
<keyword evidence="17" id="KW-1185">Reference proteome</keyword>
<feature type="domain" description="Leucine-rich repeat-containing N-terminal plant-type" evidence="14">
    <location>
        <begin position="32"/>
        <end position="71"/>
    </location>
</feature>
<feature type="chain" id="PRO_5041959440" evidence="13">
    <location>
        <begin position="30"/>
        <end position="1030"/>
    </location>
</feature>
<dbReference type="InterPro" id="IPR055414">
    <property type="entry name" value="LRR_R13L4/SHOC2-like"/>
</dbReference>
<feature type="signal peptide" evidence="13">
    <location>
        <begin position="1"/>
        <end position="29"/>
    </location>
</feature>
<accession>A0AAD6QLE9</accession>
<dbReference type="Pfam" id="PF12799">
    <property type="entry name" value="LRR_4"/>
    <property type="match status" value="1"/>
</dbReference>
<feature type="domain" description="Disease resistance R13L4/SHOC-2-like LRR" evidence="15">
    <location>
        <begin position="126"/>
        <end position="373"/>
    </location>
</feature>
<keyword evidence="11" id="KW-0325">Glycoprotein</keyword>
<dbReference type="InterPro" id="IPR032675">
    <property type="entry name" value="LRR_dom_sf"/>
</dbReference>
<dbReference type="SUPFAM" id="SSF52058">
    <property type="entry name" value="L domain-like"/>
    <property type="match status" value="3"/>
</dbReference>
<dbReference type="Pfam" id="PF13855">
    <property type="entry name" value="LRR_8"/>
    <property type="match status" value="1"/>
</dbReference>
<evidence type="ECO:0000256" key="8">
    <source>
        <dbReference type="ARBA" id="ARBA00022989"/>
    </source>
</evidence>
<evidence type="ECO:0000259" key="15">
    <source>
        <dbReference type="Pfam" id="PF23598"/>
    </source>
</evidence>
<dbReference type="EMBL" id="JAQIZT010000006">
    <property type="protein sequence ID" value="KAJ6992334.1"/>
    <property type="molecule type" value="Genomic_DNA"/>
</dbReference>
<comment type="subcellular location">
    <subcellularLocation>
        <location evidence="1">Cell membrane</location>
        <topology evidence="1">Single-pass type I membrane protein</topology>
    </subcellularLocation>
</comment>
<dbReference type="FunFam" id="3.80.10.10:FF:000041">
    <property type="entry name" value="LRR receptor-like serine/threonine-protein kinase ERECTA"/>
    <property type="match status" value="1"/>
</dbReference>
<proteinExistence type="inferred from homology"/>
<evidence type="ECO:0000313" key="16">
    <source>
        <dbReference type="EMBL" id="KAJ6992334.1"/>
    </source>
</evidence>
<evidence type="ECO:0000256" key="10">
    <source>
        <dbReference type="ARBA" id="ARBA00023170"/>
    </source>
</evidence>